<dbReference type="RefSeq" id="WP_076423472.1">
    <property type="nucleotide sequence ID" value="NZ_FTMP01000001.1"/>
</dbReference>
<evidence type="ECO:0000256" key="7">
    <source>
        <dbReference type="ARBA" id="ARBA00022989"/>
    </source>
</evidence>
<evidence type="ECO:0000256" key="8">
    <source>
        <dbReference type="ARBA" id="ARBA00023136"/>
    </source>
</evidence>
<evidence type="ECO:0000256" key="3">
    <source>
        <dbReference type="ARBA" id="ARBA00022448"/>
    </source>
</evidence>
<dbReference type="InterPro" id="IPR013525">
    <property type="entry name" value="ABC2_TM"/>
</dbReference>
<comment type="similarity">
    <text evidence="2 9">Belongs to the ABC-2 integral membrane protein family.</text>
</comment>
<proteinExistence type="inferred from homology"/>
<protein>
    <recommendedName>
        <fullName evidence="9">Transport permease protein</fullName>
    </recommendedName>
</protein>
<keyword evidence="7 9" id="KW-1133">Transmembrane helix</keyword>
<evidence type="ECO:0000313" key="12">
    <source>
        <dbReference type="Proteomes" id="UP000185841"/>
    </source>
</evidence>
<dbReference type="GO" id="GO:0005886">
    <property type="term" value="C:plasma membrane"/>
    <property type="evidence" value="ECO:0007669"/>
    <property type="project" value="UniProtKB-SubCell"/>
</dbReference>
<dbReference type="GO" id="GO:0015920">
    <property type="term" value="P:lipopolysaccharide transport"/>
    <property type="evidence" value="ECO:0007669"/>
    <property type="project" value="TreeGrafter"/>
</dbReference>
<evidence type="ECO:0000256" key="2">
    <source>
        <dbReference type="ARBA" id="ARBA00007783"/>
    </source>
</evidence>
<dbReference type="AlphaFoldDB" id="A0A1N6N8I6"/>
<feature type="transmembrane region" description="Helical" evidence="9">
    <location>
        <begin position="43"/>
        <end position="65"/>
    </location>
</feature>
<keyword evidence="6 9" id="KW-0812">Transmembrane</keyword>
<dbReference type="PANTHER" id="PTHR30413:SF8">
    <property type="entry name" value="TRANSPORT PERMEASE PROTEIN"/>
    <property type="match status" value="1"/>
</dbReference>
<dbReference type="Proteomes" id="UP000185841">
    <property type="component" value="Unassembled WGS sequence"/>
</dbReference>
<gene>
    <name evidence="11" type="ORF">SAMN05878282_101130</name>
</gene>
<name>A0A1N6N8I6_AQUAC</name>
<keyword evidence="3 9" id="KW-0813">Transport</keyword>
<evidence type="ECO:0000259" key="10">
    <source>
        <dbReference type="PROSITE" id="PS51012"/>
    </source>
</evidence>
<feature type="transmembrane region" description="Helical" evidence="9">
    <location>
        <begin position="181"/>
        <end position="199"/>
    </location>
</feature>
<dbReference type="EMBL" id="FTMP01000001">
    <property type="protein sequence ID" value="SIP88366.1"/>
    <property type="molecule type" value="Genomic_DNA"/>
</dbReference>
<keyword evidence="8 9" id="KW-0472">Membrane</keyword>
<reference evidence="11 12" key="1">
    <citation type="submission" date="2017-01" db="EMBL/GenBank/DDBJ databases">
        <authorList>
            <person name="Mah S.A."/>
            <person name="Swanson W.J."/>
            <person name="Moy G.W."/>
            <person name="Vacquier V.D."/>
        </authorList>
    </citation>
    <scope>NUCLEOTIDE SEQUENCE [LARGE SCALE GENOMIC DNA]</scope>
    <source>
        <strain evidence="11 12">RU36E</strain>
    </source>
</reference>
<feature type="transmembrane region" description="Helical" evidence="9">
    <location>
        <begin position="72"/>
        <end position="90"/>
    </location>
</feature>
<sequence length="269" mass="30229">MSPPTSATAHDTGSNRLGKLFQIAWLRALMGLKSEARETRLGYLWWLIEPAMHLTVYYLVFGLLLRHGGDHYVAYLLVGIVHWLWFSKSIQNASSAILVSRGLILQLPLHTAIFPLAEVLRDALKQLLVVAVLVAILAAMGYPPNRLFLLYPLLFALQLLLILPCAGLAAMLMPFFPDMRVIIPAGLQLGMFISGVFFTRDLIPTDYQWLLQLNPVYLILESQRDVLIRQSTPDWASLGLLLAALLLANLATLMLFGRLNRRFARIVQE</sequence>
<organism evidence="11 12">
    <name type="scientific">Aquipseudomonas alcaligenes</name>
    <name type="common">Pseudomonas alcaligenes</name>
    <dbReference type="NCBI Taxonomy" id="43263"/>
    <lineage>
        <taxon>Bacteria</taxon>
        <taxon>Pseudomonadati</taxon>
        <taxon>Pseudomonadota</taxon>
        <taxon>Gammaproteobacteria</taxon>
        <taxon>Pseudomonadales</taxon>
        <taxon>Pseudomonadaceae</taxon>
        <taxon>Aquipseudomonas</taxon>
    </lineage>
</organism>
<feature type="transmembrane region" description="Helical" evidence="9">
    <location>
        <begin position="148"/>
        <end position="169"/>
    </location>
</feature>
<evidence type="ECO:0000256" key="1">
    <source>
        <dbReference type="ARBA" id="ARBA00004429"/>
    </source>
</evidence>
<dbReference type="InterPro" id="IPR047817">
    <property type="entry name" value="ABC2_TM_bact-type"/>
</dbReference>
<evidence type="ECO:0000256" key="9">
    <source>
        <dbReference type="RuleBase" id="RU361157"/>
    </source>
</evidence>
<keyword evidence="4 9" id="KW-1003">Cell membrane</keyword>
<feature type="transmembrane region" description="Helical" evidence="9">
    <location>
        <begin position="96"/>
        <end position="117"/>
    </location>
</feature>
<comment type="subcellular location">
    <subcellularLocation>
        <location evidence="1 9">Cell inner membrane</location>
        <topology evidence="1 9">Multi-pass membrane protein</topology>
    </subcellularLocation>
</comment>
<dbReference type="PROSITE" id="PS51012">
    <property type="entry name" value="ABC_TM2"/>
    <property type="match status" value="1"/>
</dbReference>
<feature type="transmembrane region" description="Helical" evidence="9">
    <location>
        <begin position="124"/>
        <end position="142"/>
    </location>
</feature>
<accession>A0A1N6N8I6</accession>
<feature type="domain" description="ABC transmembrane type-2" evidence="10">
    <location>
        <begin position="41"/>
        <end position="259"/>
    </location>
</feature>
<dbReference type="PANTHER" id="PTHR30413">
    <property type="entry name" value="INNER MEMBRANE TRANSPORT PERMEASE"/>
    <property type="match status" value="1"/>
</dbReference>
<feature type="transmembrane region" description="Helical" evidence="9">
    <location>
        <begin position="235"/>
        <end position="256"/>
    </location>
</feature>
<dbReference type="Pfam" id="PF01061">
    <property type="entry name" value="ABC2_membrane"/>
    <property type="match status" value="1"/>
</dbReference>
<evidence type="ECO:0000256" key="6">
    <source>
        <dbReference type="ARBA" id="ARBA00022692"/>
    </source>
</evidence>
<evidence type="ECO:0000313" key="11">
    <source>
        <dbReference type="EMBL" id="SIP88366.1"/>
    </source>
</evidence>
<dbReference type="GO" id="GO:0140359">
    <property type="term" value="F:ABC-type transporter activity"/>
    <property type="evidence" value="ECO:0007669"/>
    <property type="project" value="InterPro"/>
</dbReference>
<evidence type="ECO:0000256" key="4">
    <source>
        <dbReference type="ARBA" id="ARBA00022475"/>
    </source>
</evidence>
<evidence type="ECO:0000256" key="5">
    <source>
        <dbReference type="ARBA" id="ARBA00022519"/>
    </source>
</evidence>
<keyword evidence="5" id="KW-0997">Cell inner membrane</keyword>